<evidence type="ECO:0000256" key="5">
    <source>
        <dbReference type="ARBA" id="ARBA00022842"/>
    </source>
</evidence>
<organism evidence="12">
    <name type="scientific">Tanacetum cinerariifolium</name>
    <name type="common">Dalmatian daisy</name>
    <name type="synonym">Chrysanthemum cinerariifolium</name>
    <dbReference type="NCBI Taxonomy" id="118510"/>
    <lineage>
        <taxon>Eukaryota</taxon>
        <taxon>Viridiplantae</taxon>
        <taxon>Streptophyta</taxon>
        <taxon>Embryophyta</taxon>
        <taxon>Tracheophyta</taxon>
        <taxon>Spermatophyta</taxon>
        <taxon>Magnoliopsida</taxon>
        <taxon>eudicotyledons</taxon>
        <taxon>Gunneridae</taxon>
        <taxon>Pentapetalae</taxon>
        <taxon>asterids</taxon>
        <taxon>campanulids</taxon>
        <taxon>Asterales</taxon>
        <taxon>Asteraceae</taxon>
        <taxon>Asteroideae</taxon>
        <taxon>Anthemideae</taxon>
        <taxon>Anthemidinae</taxon>
        <taxon>Tanacetum</taxon>
    </lineage>
</organism>
<dbReference type="Pfam" id="PF25597">
    <property type="entry name" value="SH3_retrovirus"/>
    <property type="match status" value="1"/>
</dbReference>
<dbReference type="Gene3D" id="3.30.420.10">
    <property type="entry name" value="Ribonuclease H-like superfamily/Ribonuclease H"/>
    <property type="match status" value="1"/>
</dbReference>
<evidence type="ECO:0000256" key="1">
    <source>
        <dbReference type="ARBA" id="ARBA00022722"/>
    </source>
</evidence>
<evidence type="ECO:0000259" key="11">
    <source>
        <dbReference type="Pfam" id="PF25597"/>
    </source>
</evidence>
<feature type="domain" description="Retroviral polymerase SH3-like" evidence="11">
    <location>
        <begin position="67"/>
        <end position="123"/>
    </location>
</feature>
<evidence type="ECO:0000256" key="6">
    <source>
        <dbReference type="ARBA" id="ARBA00022908"/>
    </source>
</evidence>
<feature type="compositionally biased region" description="Basic and acidic residues" evidence="10">
    <location>
        <begin position="161"/>
        <end position="170"/>
    </location>
</feature>
<keyword evidence="6" id="KW-0229">DNA integration</keyword>
<gene>
    <name evidence="12" type="ORF">Tci_842640</name>
</gene>
<feature type="region of interest" description="Disordered" evidence="10">
    <location>
        <begin position="160"/>
        <end position="191"/>
    </location>
</feature>
<dbReference type="GO" id="GO:0016787">
    <property type="term" value="F:hydrolase activity"/>
    <property type="evidence" value="ECO:0007669"/>
    <property type="project" value="UniProtKB-KW"/>
</dbReference>
<dbReference type="InterPro" id="IPR036397">
    <property type="entry name" value="RNaseH_sf"/>
</dbReference>
<feature type="non-terminal residue" evidence="12">
    <location>
        <position position="269"/>
    </location>
</feature>
<accession>A0A699QKB7</accession>
<keyword evidence="8" id="KW-0808">Transferase</keyword>
<dbReference type="InterPro" id="IPR057670">
    <property type="entry name" value="SH3_retrovirus"/>
</dbReference>
<evidence type="ECO:0000256" key="7">
    <source>
        <dbReference type="ARBA" id="ARBA00022918"/>
    </source>
</evidence>
<reference evidence="12" key="1">
    <citation type="journal article" date="2019" name="Sci. Rep.">
        <title>Draft genome of Tanacetum cinerariifolium, the natural source of mosquito coil.</title>
        <authorList>
            <person name="Yamashiro T."/>
            <person name="Shiraishi A."/>
            <person name="Satake H."/>
            <person name="Nakayama K."/>
        </authorList>
    </citation>
    <scope>NUCLEOTIDE SEQUENCE</scope>
</reference>
<feature type="non-terminal residue" evidence="12">
    <location>
        <position position="1"/>
    </location>
</feature>
<keyword evidence="5" id="KW-0460">Magnesium</keyword>
<name>A0A699QKB7_TANCI</name>
<dbReference type="SUPFAM" id="SSF53098">
    <property type="entry name" value="Ribonuclease H-like"/>
    <property type="match status" value="1"/>
</dbReference>
<dbReference type="GO" id="GO:0006310">
    <property type="term" value="P:DNA recombination"/>
    <property type="evidence" value="ECO:0007669"/>
    <property type="project" value="UniProtKB-KW"/>
</dbReference>
<evidence type="ECO:0000256" key="8">
    <source>
        <dbReference type="ARBA" id="ARBA00022932"/>
    </source>
</evidence>
<comment type="caution">
    <text evidence="12">The sequence shown here is derived from an EMBL/GenBank/DDBJ whole genome shotgun (WGS) entry which is preliminary data.</text>
</comment>
<dbReference type="GO" id="GO:0003676">
    <property type="term" value="F:nucleic acid binding"/>
    <property type="evidence" value="ECO:0007669"/>
    <property type="project" value="InterPro"/>
</dbReference>
<dbReference type="InterPro" id="IPR012337">
    <property type="entry name" value="RNaseH-like_sf"/>
</dbReference>
<protein>
    <submittedName>
        <fullName evidence="12">Ribonuclease H-like domain-containing protein</fullName>
    </submittedName>
</protein>
<dbReference type="AlphaFoldDB" id="A0A699QKB7"/>
<dbReference type="GO" id="GO:0003887">
    <property type="term" value="F:DNA-directed DNA polymerase activity"/>
    <property type="evidence" value="ECO:0007669"/>
    <property type="project" value="UniProtKB-KW"/>
</dbReference>
<evidence type="ECO:0000256" key="9">
    <source>
        <dbReference type="ARBA" id="ARBA00023172"/>
    </source>
</evidence>
<keyword evidence="8" id="KW-0239">DNA-directed DNA polymerase</keyword>
<keyword evidence="3" id="KW-0255">Endonuclease</keyword>
<dbReference type="GO" id="GO:0004519">
    <property type="term" value="F:endonuclease activity"/>
    <property type="evidence" value="ECO:0007669"/>
    <property type="project" value="UniProtKB-KW"/>
</dbReference>
<evidence type="ECO:0000256" key="10">
    <source>
        <dbReference type="SAM" id="MobiDB-lite"/>
    </source>
</evidence>
<dbReference type="GO" id="GO:0015074">
    <property type="term" value="P:DNA integration"/>
    <property type="evidence" value="ECO:0007669"/>
    <property type="project" value="UniProtKB-KW"/>
</dbReference>
<keyword evidence="7" id="KW-0695">RNA-directed DNA polymerase</keyword>
<evidence type="ECO:0000256" key="4">
    <source>
        <dbReference type="ARBA" id="ARBA00022801"/>
    </source>
</evidence>
<dbReference type="PANTHER" id="PTHR42648:SF11">
    <property type="entry name" value="TRANSPOSON TY4-P GAG-POL POLYPROTEIN"/>
    <property type="match status" value="1"/>
</dbReference>
<proteinExistence type="predicted"/>
<dbReference type="GO" id="GO:0003964">
    <property type="term" value="F:RNA-directed DNA polymerase activity"/>
    <property type="evidence" value="ECO:0007669"/>
    <property type="project" value="UniProtKB-KW"/>
</dbReference>
<dbReference type="GO" id="GO:0046872">
    <property type="term" value="F:metal ion binding"/>
    <property type="evidence" value="ECO:0007669"/>
    <property type="project" value="UniProtKB-KW"/>
</dbReference>
<feature type="compositionally biased region" description="Polar residues" evidence="10">
    <location>
        <begin position="178"/>
        <end position="191"/>
    </location>
</feature>
<sequence>RRNRKLIEAVRKMLADAKLPVTFWAEAVNTACYVQNRVLVNKSHNKTPYELFNGRSPAIGFLKPFGCHVIILNTLDNLGKFKEKGDKGYFIGYSMSSKAFRVFNKRTGRVEKNLHVEFFENKAIEKGAGPNWLFDIDSLTKSMNYVPLDAGTISTNLSEFSSRKPQDHCSTEVPKGSGNFNPTASTSNTPADQMETLTVETLIHTVSSPVPTAYSIDSQEPSSDARLISKRVANQEETASLDNILSLTNRFEDILGGTTNSDESNGEEA</sequence>
<keyword evidence="2" id="KW-0479">Metal-binding</keyword>
<keyword evidence="4" id="KW-0378">Hydrolase</keyword>
<evidence type="ECO:0000256" key="2">
    <source>
        <dbReference type="ARBA" id="ARBA00022723"/>
    </source>
</evidence>
<keyword evidence="9" id="KW-0233">DNA recombination</keyword>
<dbReference type="InterPro" id="IPR039537">
    <property type="entry name" value="Retrotran_Ty1/copia-like"/>
</dbReference>
<evidence type="ECO:0000256" key="3">
    <source>
        <dbReference type="ARBA" id="ARBA00022759"/>
    </source>
</evidence>
<keyword evidence="1" id="KW-0540">Nuclease</keyword>
<keyword evidence="8" id="KW-0548">Nucleotidyltransferase</keyword>
<evidence type="ECO:0000313" key="12">
    <source>
        <dbReference type="EMBL" id="GFC70670.1"/>
    </source>
</evidence>
<dbReference type="EMBL" id="BKCJ011029958">
    <property type="protein sequence ID" value="GFC70670.1"/>
    <property type="molecule type" value="Genomic_DNA"/>
</dbReference>
<dbReference type="PANTHER" id="PTHR42648">
    <property type="entry name" value="TRANSPOSASE, PUTATIVE-RELATED"/>
    <property type="match status" value="1"/>
</dbReference>